<feature type="domain" description="Integrase catalytic" evidence="2">
    <location>
        <begin position="521"/>
        <end position="692"/>
    </location>
</feature>
<dbReference type="Gene3D" id="3.30.420.10">
    <property type="entry name" value="Ribonuclease H-like superfamily/Ribonuclease H"/>
    <property type="match status" value="2"/>
</dbReference>
<sequence>MERMGVCSKASSPWASPLHMVRKSAESWRPCGDYRRLNLITEPDHYRNIGTTRVFSKLDLLKGYFQVSVHPEDVPKTAIVTPFGSYVFHYSTFGLRNSGATFQIFGQLPYCVVYKVEAVLQFPGPTSIIFTDHKPLVSALSKSGHAWSDGQQRQLSAIAETGCTMRHLSGSQNPVADSLSRVEIPSIQLGVDYKAMAAEQDRDPETAAYITAIINLRWERVRIGDTPVLCDISTGRPRPLVPASFRRQIFGLIHDLAHPSIRSTIKLVTEKFVWHSMKKDLKQWTRSCEQCQRSKIHRHTRPQVHELPQPTRRFGNIHVDIVGPLPPSKGKRYLLTAIDRSAIDRSTRWPKAIPMEDATARSCAQALLVSWVARFGLPEHITSDRGTSFTSELWKSLAQLLGVTLHFYKAMAAEQDRDPETAAYITAITHLRWERVRIGDTLVLCDISTGCPRPLVPASFRRQIFGLIHDLAHPSIRSIIRLVTEKFVWQSMKKDLKQWTRSCEQCQRSKIHRHTRPQVHELPQPTRRFGHIHVDIVGPLPPSEGKRYLFTAIDRSTCWPEAIPMEDATARSCAQALLVSWVARFGLPEHITSDRGTSFTSELWKSLEQLLGVTLHFTTAYHPQSNGLVERWHRSLKTALTARCTTATWTSQLPWVLLWLRTTPKEDLQHSAAEMVYGQPLVVPGEFFPADGSSDARIEDLRRVARQFAPCRPTYRSPHPSYVPPDLYKTDFVFVREDAHRQPLSCPYRGPFRVLERAPRAFKIQLEGRADWISMERLKPAYSDVPDQDHCTYTRSGRPSHPPSFFSR</sequence>
<protein>
    <submittedName>
        <fullName evidence="3">Reverse transcriptase</fullName>
    </submittedName>
</protein>
<dbReference type="CDD" id="cd01647">
    <property type="entry name" value="RT_LTR"/>
    <property type="match status" value="1"/>
</dbReference>
<dbReference type="PROSITE" id="PS50994">
    <property type="entry name" value="INTEGRASE"/>
    <property type="match status" value="2"/>
</dbReference>
<dbReference type="InterPro" id="IPR012337">
    <property type="entry name" value="RNaseH-like_sf"/>
</dbReference>
<dbReference type="GO" id="GO:0003676">
    <property type="term" value="F:nucleic acid binding"/>
    <property type="evidence" value="ECO:0007669"/>
    <property type="project" value="InterPro"/>
</dbReference>
<dbReference type="InterPro" id="IPR041588">
    <property type="entry name" value="Integrase_H2C2"/>
</dbReference>
<name>A0A9C7BN38_9VIRU</name>
<dbReference type="Gene3D" id="3.10.10.10">
    <property type="entry name" value="HIV Type 1 Reverse Transcriptase, subunit A, domain 1"/>
    <property type="match status" value="1"/>
</dbReference>
<accession>A0A9C7BN38</accession>
<reference evidence="3" key="1">
    <citation type="submission" date="2022-10" db="EMBL/GenBank/DDBJ databases">
        <title>Genome sequences of endogenous nimaviruses in decapod crustaceans.</title>
        <authorList>
            <person name="Kawato S."/>
            <person name="Nozaki R."/>
            <person name="Kondo H."/>
            <person name="Hirono I."/>
        </authorList>
    </citation>
    <scope>NUCLEOTIDE SEQUENCE</scope>
    <source>
        <strain evidence="3">Ube2021</strain>
    </source>
</reference>
<dbReference type="InterPro" id="IPR036397">
    <property type="entry name" value="RNaseH_sf"/>
</dbReference>
<keyword evidence="3" id="KW-0548">Nucleotidyltransferase</keyword>
<organism evidence="3">
    <name type="scientific">Trachysalambria curvirostris nimavirus</name>
    <dbReference type="NCBI Taxonomy" id="2984282"/>
    <lineage>
        <taxon>Viruses</taxon>
        <taxon>Viruses incertae sedis</taxon>
        <taxon>Naldaviricetes</taxon>
        <taxon>Nimaviridae</taxon>
    </lineage>
</organism>
<dbReference type="GO" id="GO:0003964">
    <property type="term" value="F:RNA-directed DNA polymerase activity"/>
    <property type="evidence" value="ECO:0007669"/>
    <property type="project" value="UniProtKB-KW"/>
</dbReference>
<dbReference type="EMBL" id="LC738880">
    <property type="protein sequence ID" value="BDT63073.1"/>
    <property type="molecule type" value="Genomic_DNA"/>
</dbReference>
<keyword evidence="1" id="KW-0229">DNA integration</keyword>
<keyword evidence="3" id="KW-0808">Transferase</keyword>
<dbReference type="PANTHER" id="PTHR37984:SF5">
    <property type="entry name" value="PROTEIN NYNRIN-LIKE"/>
    <property type="match status" value="1"/>
</dbReference>
<dbReference type="Pfam" id="PF17921">
    <property type="entry name" value="Integrase_H2C2"/>
    <property type="match status" value="2"/>
</dbReference>
<evidence type="ECO:0000259" key="2">
    <source>
        <dbReference type="PROSITE" id="PS50994"/>
    </source>
</evidence>
<dbReference type="PANTHER" id="PTHR37984">
    <property type="entry name" value="PROTEIN CBG26694"/>
    <property type="match status" value="1"/>
</dbReference>
<evidence type="ECO:0000313" key="3">
    <source>
        <dbReference type="EMBL" id="BDT63073.1"/>
    </source>
</evidence>
<dbReference type="Gene3D" id="1.10.340.70">
    <property type="match status" value="2"/>
</dbReference>
<evidence type="ECO:0000256" key="1">
    <source>
        <dbReference type="ARBA" id="ARBA00022908"/>
    </source>
</evidence>
<dbReference type="SUPFAM" id="SSF56672">
    <property type="entry name" value="DNA/RNA polymerases"/>
    <property type="match status" value="1"/>
</dbReference>
<feature type="domain" description="Integrase catalytic" evidence="2">
    <location>
        <begin position="306"/>
        <end position="403"/>
    </location>
</feature>
<dbReference type="GO" id="GO:0015074">
    <property type="term" value="P:DNA integration"/>
    <property type="evidence" value="ECO:0007669"/>
    <property type="project" value="UniProtKB-KW"/>
</dbReference>
<dbReference type="Pfam" id="PF00665">
    <property type="entry name" value="rve"/>
    <property type="match status" value="2"/>
</dbReference>
<dbReference type="SUPFAM" id="SSF53098">
    <property type="entry name" value="Ribonuclease H-like"/>
    <property type="match status" value="2"/>
</dbReference>
<dbReference type="InterPro" id="IPR050951">
    <property type="entry name" value="Retrovirus_Pol_polyprotein"/>
</dbReference>
<dbReference type="InterPro" id="IPR043502">
    <property type="entry name" value="DNA/RNA_pol_sf"/>
</dbReference>
<keyword evidence="3" id="KW-0695">RNA-directed DNA polymerase</keyword>
<dbReference type="FunFam" id="3.30.420.10:FF:000032">
    <property type="entry name" value="Retrovirus-related Pol polyprotein from transposon 297-like Protein"/>
    <property type="match status" value="1"/>
</dbReference>
<dbReference type="InterPro" id="IPR001584">
    <property type="entry name" value="Integrase_cat-core"/>
</dbReference>
<proteinExistence type="predicted"/>